<keyword evidence="3 6" id="KW-0378">Hydrolase</keyword>
<dbReference type="InterPro" id="IPR011059">
    <property type="entry name" value="Metal-dep_hydrolase_composite"/>
</dbReference>
<evidence type="ECO:0000313" key="7">
    <source>
        <dbReference type="Proteomes" id="UP001319080"/>
    </source>
</evidence>
<dbReference type="InterPro" id="IPR051607">
    <property type="entry name" value="Metallo-dep_hydrolases"/>
</dbReference>
<keyword evidence="7" id="KW-1185">Reference proteome</keyword>
<dbReference type="GO" id="GO:0019239">
    <property type="term" value="F:deaminase activity"/>
    <property type="evidence" value="ECO:0007669"/>
    <property type="project" value="TreeGrafter"/>
</dbReference>
<dbReference type="PANTHER" id="PTHR11271:SF48">
    <property type="entry name" value="AMIDOHYDROLASE-RELATED DOMAIN-CONTAINING PROTEIN"/>
    <property type="match status" value="1"/>
</dbReference>
<dbReference type="InterPro" id="IPR010252">
    <property type="entry name" value="HutF"/>
</dbReference>
<reference evidence="6 7" key="1">
    <citation type="submission" date="2021-05" db="EMBL/GenBank/DDBJ databases">
        <title>A Polyphasic approach of four new species of the genus Ohtaekwangia: Ohtaekwangia histidinii sp. nov., Ohtaekwangia cretensis sp. nov., Ohtaekwangia indiensis sp. nov., Ohtaekwangia reichenbachii sp. nov. from diverse environment.</title>
        <authorList>
            <person name="Octaviana S."/>
        </authorList>
    </citation>
    <scope>NUCLEOTIDE SEQUENCE [LARGE SCALE GENOMIC DNA]</scope>
    <source>
        <strain evidence="6 7">PWU5</strain>
    </source>
</reference>
<dbReference type="NCBIfam" id="NF006681">
    <property type="entry name" value="PRK09229.1-2"/>
    <property type="match status" value="1"/>
</dbReference>
<dbReference type="SUPFAM" id="SSF51556">
    <property type="entry name" value="Metallo-dependent hydrolases"/>
    <property type="match status" value="1"/>
</dbReference>
<dbReference type="GO" id="GO:0046872">
    <property type="term" value="F:metal ion binding"/>
    <property type="evidence" value="ECO:0007669"/>
    <property type="project" value="UniProtKB-KW"/>
</dbReference>
<proteinExistence type="predicted"/>
<dbReference type="Gene3D" id="2.30.40.10">
    <property type="entry name" value="Urease, subunit C, domain 1"/>
    <property type="match status" value="1"/>
</dbReference>
<dbReference type="InterPro" id="IPR032466">
    <property type="entry name" value="Metal_Hydrolase"/>
</dbReference>
<dbReference type="AlphaFoldDB" id="A0AAP2DW99"/>
<comment type="caution">
    <text evidence="6">The sequence shown here is derived from an EMBL/GenBank/DDBJ whole genome shotgun (WGS) entry which is preliminary data.</text>
</comment>
<dbReference type="EMBL" id="JAHESE010000001">
    <property type="protein sequence ID" value="MBT1706849.1"/>
    <property type="molecule type" value="Genomic_DNA"/>
</dbReference>
<dbReference type="Pfam" id="PF01979">
    <property type="entry name" value="Amidohydro_1"/>
    <property type="match status" value="1"/>
</dbReference>
<keyword evidence="4" id="KW-0862">Zinc</keyword>
<dbReference type="Proteomes" id="UP001319080">
    <property type="component" value="Unassembled WGS sequence"/>
</dbReference>
<keyword evidence="2" id="KW-0479">Metal-binding</keyword>
<feature type="domain" description="Amidohydrolase-related" evidence="5">
    <location>
        <begin position="50"/>
        <end position="427"/>
    </location>
</feature>
<comment type="cofactor">
    <cofactor evidence="1">
        <name>Zn(2+)</name>
        <dbReference type="ChEBI" id="CHEBI:29105"/>
    </cofactor>
</comment>
<dbReference type="EC" id="3.5.3.13" evidence="6"/>
<sequence length="451" mass="49991">MKYYQFTGLLLQSGWRSPAVVGIDAQGIIQYLADKAPAETAAIEAVQGLAIPGFQNAHSHAFQFAMAGMAEKHPAGSNDNFWSWREAMYRCALTMDPDQMEAVAAMLYAELLKRGYTHIAEFHYLHHDKNGKPYNNLAEMGERLVAAAKTTGIKITLVPVMYQKGGFGAPPQPRQIRFISNTTDEYFQLLDDSAHAVAAYPQARLGFGVHSLRAVEAQDVIRVMQEGPKTIPFHLHAAEQCKEVADSIAHLKQRPVEWLLNNLPLNERVHIVHCTHLGDDEVSRLAASKANVVLCPGTEGNLGDGIFRLTDFATQGGSWSIGTDSHISLNPLEDLRWLDYAQRFTTHKRNTFDDGASTLVYKTLAAGRRAMGVEATDYFAIGQPLDAVVYNARTPLLAQAGREHWLPAIVYTSDSSAILGTLVDGQWKVKGHHHVEETRILRTFLRYSNSL</sequence>
<dbReference type="PANTHER" id="PTHR11271">
    <property type="entry name" value="GUANINE DEAMINASE"/>
    <property type="match status" value="1"/>
</dbReference>
<evidence type="ECO:0000256" key="2">
    <source>
        <dbReference type="ARBA" id="ARBA00022723"/>
    </source>
</evidence>
<dbReference type="GO" id="GO:0005829">
    <property type="term" value="C:cytosol"/>
    <property type="evidence" value="ECO:0007669"/>
    <property type="project" value="TreeGrafter"/>
</dbReference>
<protein>
    <submittedName>
        <fullName evidence="6">Formimidoylglutamate deiminase</fullName>
        <ecNumber evidence="6">3.5.3.13</ecNumber>
    </submittedName>
</protein>
<organism evidence="6 7">
    <name type="scientific">Dawidia cretensis</name>
    <dbReference type="NCBI Taxonomy" id="2782350"/>
    <lineage>
        <taxon>Bacteria</taxon>
        <taxon>Pseudomonadati</taxon>
        <taxon>Bacteroidota</taxon>
        <taxon>Cytophagia</taxon>
        <taxon>Cytophagales</taxon>
        <taxon>Chryseotaleaceae</taxon>
        <taxon>Dawidia</taxon>
    </lineage>
</organism>
<evidence type="ECO:0000256" key="4">
    <source>
        <dbReference type="ARBA" id="ARBA00022833"/>
    </source>
</evidence>
<evidence type="ECO:0000256" key="3">
    <source>
        <dbReference type="ARBA" id="ARBA00022801"/>
    </source>
</evidence>
<dbReference type="InterPro" id="IPR006680">
    <property type="entry name" value="Amidohydro-rel"/>
</dbReference>
<evidence type="ECO:0000256" key="1">
    <source>
        <dbReference type="ARBA" id="ARBA00001947"/>
    </source>
</evidence>
<evidence type="ECO:0000313" key="6">
    <source>
        <dbReference type="EMBL" id="MBT1706849.1"/>
    </source>
</evidence>
<dbReference type="NCBIfam" id="TIGR02022">
    <property type="entry name" value="hutF"/>
    <property type="match status" value="1"/>
</dbReference>
<dbReference type="Gene3D" id="3.20.20.140">
    <property type="entry name" value="Metal-dependent hydrolases"/>
    <property type="match status" value="1"/>
</dbReference>
<gene>
    <name evidence="6" type="primary">hutF</name>
    <name evidence="6" type="ORF">KK062_01370</name>
</gene>
<name>A0AAP2DW99_9BACT</name>
<dbReference type="GO" id="GO:0050416">
    <property type="term" value="F:formimidoylglutamate deiminase activity"/>
    <property type="evidence" value="ECO:0007669"/>
    <property type="project" value="UniProtKB-EC"/>
</dbReference>
<evidence type="ECO:0000259" key="5">
    <source>
        <dbReference type="Pfam" id="PF01979"/>
    </source>
</evidence>
<accession>A0AAP2DW99</accession>